<gene>
    <name evidence="3" type="ORF">GPUH_LOCUS15667</name>
</gene>
<dbReference type="Gene3D" id="3.40.30.10">
    <property type="entry name" value="Glutaredoxin"/>
    <property type="match status" value="1"/>
</dbReference>
<dbReference type="SMART" id="SM00594">
    <property type="entry name" value="UAS"/>
    <property type="match status" value="1"/>
</dbReference>
<protein>
    <submittedName>
        <fullName evidence="5">UAS domain-containing protein</fullName>
    </submittedName>
</protein>
<dbReference type="PANTHER" id="PTHR23322:SF96">
    <property type="entry name" value="FAS-ASSOCIATED FACTOR 1"/>
    <property type="match status" value="1"/>
</dbReference>
<dbReference type="GO" id="GO:0005634">
    <property type="term" value="C:nucleus"/>
    <property type="evidence" value="ECO:0007669"/>
    <property type="project" value="TreeGrafter"/>
</dbReference>
<feature type="compositionally biased region" description="Basic and acidic residues" evidence="1">
    <location>
        <begin position="199"/>
        <end position="209"/>
    </location>
</feature>
<dbReference type="PANTHER" id="PTHR23322">
    <property type="entry name" value="FAS-ASSOCIATED PROTEIN"/>
    <property type="match status" value="1"/>
</dbReference>
<dbReference type="AlphaFoldDB" id="A0A183E3X6"/>
<evidence type="ECO:0000256" key="1">
    <source>
        <dbReference type="SAM" id="MobiDB-lite"/>
    </source>
</evidence>
<dbReference type="InterPro" id="IPR050730">
    <property type="entry name" value="UBX_domain-protein"/>
</dbReference>
<dbReference type="EMBL" id="UYRT01082756">
    <property type="protein sequence ID" value="VDN26433.1"/>
    <property type="molecule type" value="Genomic_DNA"/>
</dbReference>
<reference evidence="3 4" key="2">
    <citation type="submission" date="2018-11" db="EMBL/GenBank/DDBJ databases">
        <authorList>
            <consortium name="Pathogen Informatics"/>
        </authorList>
    </citation>
    <scope>NUCLEOTIDE SEQUENCE [LARGE SCALE GENOMIC DNA]</scope>
</reference>
<feature type="domain" description="UAS" evidence="2">
    <location>
        <begin position="1"/>
        <end position="140"/>
    </location>
</feature>
<dbReference type="InterPro" id="IPR049483">
    <property type="entry name" value="FAF1_2-like_UAS"/>
</dbReference>
<dbReference type="InterPro" id="IPR036249">
    <property type="entry name" value="Thioredoxin-like_sf"/>
</dbReference>
<evidence type="ECO:0000313" key="3">
    <source>
        <dbReference type="EMBL" id="VDN26433.1"/>
    </source>
</evidence>
<dbReference type="GO" id="GO:0043130">
    <property type="term" value="F:ubiquitin binding"/>
    <property type="evidence" value="ECO:0007669"/>
    <property type="project" value="TreeGrafter"/>
</dbReference>
<dbReference type="Proteomes" id="UP000271098">
    <property type="component" value="Unassembled WGS sequence"/>
</dbReference>
<evidence type="ECO:0000313" key="4">
    <source>
        <dbReference type="Proteomes" id="UP000271098"/>
    </source>
</evidence>
<reference evidence="5" key="1">
    <citation type="submission" date="2016-06" db="UniProtKB">
        <authorList>
            <consortium name="WormBaseParasite"/>
        </authorList>
    </citation>
    <scope>IDENTIFICATION</scope>
</reference>
<organism evidence="5">
    <name type="scientific">Gongylonema pulchrum</name>
    <dbReference type="NCBI Taxonomy" id="637853"/>
    <lineage>
        <taxon>Eukaryota</taxon>
        <taxon>Metazoa</taxon>
        <taxon>Ecdysozoa</taxon>
        <taxon>Nematoda</taxon>
        <taxon>Chromadorea</taxon>
        <taxon>Rhabditida</taxon>
        <taxon>Spirurina</taxon>
        <taxon>Spiruromorpha</taxon>
        <taxon>Spiruroidea</taxon>
        <taxon>Gongylonematidae</taxon>
        <taxon>Gongylonema</taxon>
    </lineage>
</organism>
<dbReference type="WBParaSite" id="GPUH_0001568901-mRNA-1">
    <property type="protein sequence ID" value="GPUH_0001568901-mRNA-1"/>
    <property type="gene ID" value="GPUH_0001568901"/>
</dbReference>
<dbReference type="SUPFAM" id="SSF52833">
    <property type="entry name" value="Thioredoxin-like"/>
    <property type="match status" value="1"/>
</dbReference>
<dbReference type="OrthoDB" id="1920064at2759"/>
<evidence type="ECO:0000259" key="2">
    <source>
        <dbReference type="SMART" id="SM00594"/>
    </source>
</evidence>
<proteinExistence type="predicted"/>
<evidence type="ECO:0000313" key="5">
    <source>
        <dbReference type="WBParaSite" id="GPUH_0001568901-mRNA-1"/>
    </source>
</evidence>
<dbReference type="GO" id="GO:0005783">
    <property type="term" value="C:endoplasmic reticulum"/>
    <property type="evidence" value="ECO:0007669"/>
    <property type="project" value="TreeGrafter"/>
</dbReference>
<accession>A0A183E3X6</accession>
<sequence>YGNNHPHFFSGSLQEAVREAFEAPGREAAERRPLAVYLHSDHSVACNIFAKNVLCSDVVASLLKGQFVTWPWDMTQKENRQKLFEWMDALNIRDVKRSLDKMSSDRFPLLVILLKEKGVIQPYDIAWGTEGTEQVVDKLMEGLDDYQRIKNAEAAEEREEIRQEQAREYERSLAEDRARQEKLERERIEQIAEEERRIKEEQDKTRRLQELAASLPEEPPNGESNVATVRARLPDGRKCLPEVSMLLKQPSKQTRVIE</sequence>
<name>A0A183E3X6_9BILA</name>
<dbReference type="GO" id="GO:0036503">
    <property type="term" value="P:ERAD pathway"/>
    <property type="evidence" value="ECO:0007669"/>
    <property type="project" value="TreeGrafter"/>
</dbReference>
<keyword evidence="4" id="KW-1185">Reference proteome</keyword>
<dbReference type="Pfam" id="PF21021">
    <property type="entry name" value="FAF1"/>
    <property type="match status" value="1"/>
</dbReference>
<feature type="region of interest" description="Disordered" evidence="1">
    <location>
        <begin position="199"/>
        <end position="225"/>
    </location>
</feature>
<dbReference type="InterPro" id="IPR006577">
    <property type="entry name" value="UAS"/>
</dbReference>